<dbReference type="PANTHER" id="PTHR11224">
    <property type="entry name" value="MAKORIN-RELATED"/>
    <property type="match status" value="1"/>
</dbReference>
<dbReference type="GO" id="GO:0061630">
    <property type="term" value="F:ubiquitin protein ligase activity"/>
    <property type="evidence" value="ECO:0007669"/>
    <property type="project" value="InterPro"/>
</dbReference>
<dbReference type="AlphaFoldDB" id="A0AAV4EQW0"/>
<dbReference type="SUPFAM" id="SSF57850">
    <property type="entry name" value="RING/U-box"/>
    <property type="match status" value="1"/>
</dbReference>
<comment type="caution">
    <text evidence="6">The sequence shown here is derived from an EMBL/GenBank/DDBJ whole genome shotgun (WGS) entry which is preliminary data.</text>
</comment>
<evidence type="ECO:0000256" key="2">
    <source>
        <dbReference type="ARBA" id="ARBA00022723"/>
    </source>
</evidence>
<reference evidence="6 7" key="1">
    <citation type="journal article" date="2021" name="Elife">
        <title>Chloroplast acquisition without the gene transfer in kleptoplastic sea slugs, Plakobranchus ocellatus.</title>
        <authorList>
            <person name="Maeda T."/>
            <person name="Takahashi S."/>
            <person name="Yoshida T."/>
            <person name="Shimamura S."/>
            <person name="Takaki Y."/>
            <person name="Nagai Y."/>
            <person name="Toyoda A."/>
            <person name="Suzuki Y."/>
            <person name="Arimoto A."/>
            <person name="Ishii H."/>
            <person name="Satoh N."/>
            <person name="Nishiyama T."/>
            <person name="Hasebe M."/>
            <person name="Maruyama T."/>
            <person name="Minagawa J."/>
            <person name="Obokata J."/>
            <person name="Shigenobu S."/>
        </authorList>
    </citation>
    <scope>NUCLEOTIDE SEQUENCE [LARGE SCALE GENOMIC DNA]</scope>
</reference>
<dbReference type="InterPro" id="IPR017907">
    <property type="entry name" value="Znf_RING_CS"/>
</dbReference>
<evidence type="ECO:0000256" key="3">
    <source>
        <dbReference type="ARBA" id="ARBA00022771"/>
    </source>
</evidence>
<keyword evidence="3" id="KW-0863">Zinc-finger</keyword>
<dbReference type="GO" id="GO:0000209">
    <property type="term" value="P:protein polyubiquitination"/>
    <property type="evidence" value="ECO:0007669"/>
    <property type="project" value="InterPro"/>
</dbReference>
<dbReference type="GO" id="GO:0008270">
    <property type="term" value="F:zinc ion binding"/>
    <property type="evidence" value="ECO:0007669"/>
    <property type="project" value="UniProtKB-KW"/>
</dbReference>
<evidence type="ECO:0000313" key="7">
    <source>
        <dbReference type="Proteomes" id="UP000762676"/>
    </source>
</evidence>
<evidence type="ECO:0000256" key="1">
    <source>
        <dbReference type="ARBA" id="ARBA00022679"/>
    </source>
</evidence>
<dbReference type="InterPro" id="IPR013083">
    <property type="entry name" value="Znf_RING/FYVE/PHD"/>
</dbReference>
<dbReference type="PANTHER" id="PTHR11224:SF10">
    <property type="entry name" value="IP09428P-RELATED"/>
    <property type="match status" value="1"/>
</dbReference>
<proteinExistence type="predicted"/>
<gene>
    <name evidence="6" type="ORF">ElyMa_000142800</name>
</gene>
<organism evidence="6 7">
    <name type="scientific">Elysia marginata</name>
    <dbReference type="NCBI Taxonomy" id="1093978"/>
    <lineage>
        <taxon>Eukaryota</taxon>
        <taxon>Metazoa</taxon>
        <taxon>Spiralia</taxon>
        <taxon>Lophotrochozoa</taxon>
        <taxon>Mollusca</taxon>
        <taxon>Gastropoda</taxon>
        <taxon>Heterobranchia</taxon>
        <taxon>Euthyneura</taxon>
        <taxon>Panpulmonata</taxon>
        <taxon>Sacoglossa</taxon>
        <taxon>Placobranchoidea</taxon>
        <taxon>Plakobranchidae</taxon>
        <taxon>Elysia</taxon>
    </lineage>
</organism>
<name>A0AAV4EQW0_9GAST</name>
<evidence type="ECO:0000259" key="5">
    <source>
        <dbReference type="Pfam" id="PF00097"/>
    </source>
</evidence>
<dbReference type="Proteomes" id="UP000762676">
    <property type="component" value="Unassembled WGS sequence"/>
</dbReference>
<dbReference type="InterPro" id="IPR018957">
    <property type="entry name" value="Znf_C3HC4_RING-type"/>
</dbReference>
<dbReference type="Gene3D" id="3.30.40.10">
    <property type="entry name" value="Zinc/RING finger domain, C3HC4 (zinc finger)"/>
    <property type="match status" value="1"/>
</dbReference>
<accession>A0AAV4EQW0</accession>
<keyword evidence="7" id="KW-1185">Reference proteome</keyword>
<dbReference type="PROSITE" id="PS00518">
    <property type="entry name" value="ZF_RING_1"/>
    <property type="match status" value="1"/>
</dbReference>
<protein>
    <submittedName>
        <fullName evidence="6">E3 ubiquitin-protein ligase makorin-1</fullName>
    </submittedName>
</protein>
<sequence>MESSERKEKDYSAYSAGLPRHLVTEHTPLCPYHVIGWCYNEKCTSVHGDVCDGCGLRQLHPVSEKQRMKHKLECSKSKDEEFETAALVVASADKECGICLENIVLKTTNDHDDENARSFGILESCPHSFCFNCIHKWMSMRR</sequence>
<dbReference type="EMBL" id="BMAT01000262">
    <property type="protein sequence ID" value="GFR62921.1"/>
    <property type="molecule type" value="Genomic_DNA"/>
</dbReference>
<dbReference type="InterPro" id="IPR045072">
    <property type="entry name" value="MKRN-like"/>
</dbReference>
<keyword evidence="1" id="KW-0808">Transferase</keyword>
<feature type="domain" description="Zinc finger C3HC4 RING-type" evidence="5">
    <location>
        <begin position="96"/>
        <end position="139"/>
    </location>
</feature>
<dbReference type="Pfam" id="PF00097">
    <property type="entry name" value="zf-C3HC4"/>
    <property type="match status" value="1"/>
</dbReference>
<keyword evidence="2" id="KW-0479">Metal-binding</keyword>
<evidence type="ECO:0000313" key="6">
    <source>
        <dbReference type="EMBL" id="GFR62921.1"/>
    </source>
</evidence>
<keyword evidence="4" id="KW-0862">Zinc</keyword>
<evidence type="ECO:0000256" key="4">
    <source>
        <dbReference type="ARBA" id="ARBA00022833"/>
    </source>
</evidence>